<feature type="transmembrane region" description="Helical" evidence="6">
    <location>
        <begin position="269"/>
        <end position="288"/>
    </location>
</feature>
<proteinExistence type="predicted"/>
<evidence type="ECO:0000313" key="9">
    <source>
        <dbReference type="Proteomes" id="UP000297910"/>
    </source>
</evidence>
<dbReference type="SUPFAM" id="SSF81321">
    <property type="entry name" value="Family A G protein-coupled receptor-like"/>
    <property type="match status" value="1"/>
</dbReference>
<evidence type="ECO:0000256" key="5">
    <source>
        <dbReference type="SAM" id="MobiDB-lite"/>
    </source>
</evidence>
<keyword evidence="3 6" id="KW-1133">Transmembrane helix</keyword>
<comment type="subcellular location">
    <subcellularLocation>
        <location evidence="1">Membrane</location>
        <topology evidence="1">Multi-pass membrane protein</topology>
    </subcellularLocation>
</comment>
<dbReference type="InterPro" id="IPR022343">
    <property type="entry name" value="GCR1-cAMP_receptor"/>
</dbReference>
<dbReference type="InterPro" id="IPR017981">
    <property type="entry name" value="GPCR_2-like_7TM"/>
</dbReference>
<evidence type="ECO:0000256" key="6">
    <source>
        <dbReference type="SAM" id="Phobius"/>
    </source>
</evidence>
<gene>
    <name evidence="8" type="ORF">BPAE_0344g00090</name>
</gene>
<dbReference type="AlphaFoldDB" id="A0A4Z1F901"/>
<protein>
    <recommendedName>
        <fullName evidence="7">G-protein coupled receptors family 2 profile 2 domain-containing protein</fullName>
    </recommendedName>
</protein>
<dbReference type="GO" id="GO:0005886">
    <property type="term" value="C:plasma membrane"/>
    <property type="evidence" value="ECO:0007669"/>
    <property type="project" value="TreeGrafter"/>
</dbReference>
<evidence type="ECO:0000259" key="7">
    <source>
        <dbReference type="PROSITE" id="PS50261"/>
    </source>
</evidence>
<keyword evidence="9" id="KW-1185">Reference proteome</keyword>
<comment type="caution">
    <text evidence="8">The sequence shown here is derived from an EMBL/GenBank/DDBJ whole genome shotgun (WGS) entry which is preliminary data.</text>
</comment>
<feature type="transmembrane region" description="Helical" evidence="6">
    <location>
        <begin position="308"/>
        <end position="330"/>
    </location>
</feature>
<keyword evidence="2 6" id="KW-0812">Transmembrane</keyword>
<feature type="transmembrane region" description="Helical" evidence="6">
    <location>
        <begin position="24"/>
        <end position="43"/>
    </location>
</feature>
<evidence type="ECO:0000313" key="8">
    <source>
        <dbReference type="EMBL" id="TGO19352.1"/>
    </source>
</evidence>
<evidence type="ECO:0000256" key="3">
    <source>
        <dbReference type="ARBA" id="ARBA00022989"/>
    </source>
</evidence>
<dbReference type="Gene3D" id="1.20.1070.10">
    <property type="entry name" value="Rhodopsin 7-helix transmembrane proteins"/>
    <property type="match status" value="1"/>
</dbReference>
<feature type="region of interest" description="Disordered" evidence="5">
    <location>
        <begin position="213"/>
        <end position="259"/>
    </location>
</feature>
<dbReference type="EMBL" id="PQXI01000342">
    <property type="protein sequence ID" value="TGO19352.1"/>
    <property type="molecule type" value="Genomic_DNA"/>
</dbReference>
<dbReference type="Pfam" id="PF05462">
    <property type="entry name" value="Dicty_CAR"/>
    <property type="match status" value="1"/>
</dbReference>
<dbReference type="PROSITE" id="PS50261">
    <property type="entry name" value="G_PROTEIN_RECEP_F2_4"/>
    <property type="match status" value="1"/>
</dbReference>
<dbReference type="GO" id="GO:0004930">
    <property type="term" value="F:G protein-coupled receptor activity"/>
    <property type="evidence" value="ECO:0007669"/>
    <property type="project" value="TreeGrafter"/>
</dbReference>
<feature type="compositionally biased region" description="Polar residues" evidence="5">
    <location>
        <begin position="224"/>
        <end position="236"/>
    </location>
</feature>
<evidence type="ECO:0000256" key="4">
    <source>
        <dbReference type="ARBA" id="ARBA00023136"/>
    </source>
</evidence>
<organism evidence="8 9">
    <name type="scientific">Botrytis paeoniae</name>
    <dbReference type="NCBI Taxonomy" id="278948"/>
    <lineage>
        <taxon>Eukaryota</taxon>
        <taxon>Fungi</taxon>
        <taxon>Dikarya</taxon>
        <taxon>Ascomycota</taxon>
        <taxon>Pezizomycotina</taxon>
        <taxon>Leotiomycetes</taxon>
        <taxon>Helotiales</taxon>
        <taxon>Sclerotiniaceae</taxon>
        <taxon>Botrytis</taxon>
    </lineage>
</organism>
<name>A0A4Z1F901_9HELO</name>
<feature type="transmembrane region" description="Helical" evidence="6">
    <location>
        <begin position="95"/>
        <end position="113"/>
    </location>
</feature>
<feature type="transmembrane region" description="Helical" evidence="6">
    <location>
        <begin position="125"/>
        <end position="143"/>
    </location>
</feature>
<dbReference type="GO" id="GO:0007166">
    <property type="term" value="P:cell surface receptor signaling pathway"/>
    <property type="evidence" value="ECO:0007669"/>
    <property type="project" value="InterPro"/>
</dbReference>
<dbReference type="PANTHER" id="PTHR23112:SF22">
    <property type="entry name" value="G-PROTEIN COUPLED RECEPTOR"/>
    <property type="match status" value="1"/>
</dbReference>
<sequence length="354" mass="40480">MKAAENITSHEFANIVAIERTCSGISLLGCFFIIITFLTTTAFRKPINRLVFYASLGNIFTNLATLISRSALADPDGRFCQFQAFLIQMFLSADSYWTLAMACNVMCAFFFHFDVVELRQLEKWYILVCYGLPFIPAFVFFFVHTKKRGYMYGSAVSWCWIKTKWDWWRLWSFYVPVWITILITIIIYTFAGKKIFDKRRELVRANERISPDNLPKARKEKSRSSQTELLPTTNSAEEPPSDKPSRPGLPPAQPSYTSVHPNKQANAAMWAYAKVSLLFFLAMMITWIPSTANRIYSILYPGMVNMSLQYVSVFVLPLQGFWNASIYVITSMDACKVLWKKLGEPVVTFKGGGG</sequence>
<keyword evidence="4 6" id="KW-0472">Membrane</keyword>
<evidence type="ECO:0000256" key="2">
    <source>
        <dbReference type="ARBA" id="ARBA00022692"/>
    </source>
</evidence>
<dbReference type="PANTHER" id="PTHR23112">
    <property type="entry name" value="G PROTEIN-COUPLED RECEPTOR 157-RELATED"/>
    <property type="match status" value="1"/>
</dbReference>
<feature type="transmembrane region" description="Helical" evidence="6">
    <location>
        <begin position="171"/>
        <end position="191"/>
    </location>
</feature>
<feature type="domain" description="G-protein coupled receptors family 2 profile 2" evidence="7">
    <location>
        <begin position="15"/>
        <end position="331"/>
    </location>
</feature>
<accession>A0A4Z1F901</accession>
<reference evidence="8 9" key="1">
    <citation type="submission" date="2017-12" db="EMBL/GenBank/DDBJ databases">
        <title>Comparative genomics of Botrytis spp.</title>
        <authorList>
            <person name="Valero-Jimenez C.A."/>
            <person name="Tapia P."/>
            <person name="Veloso J."/>
            <person name="Silva-Moreno E."/>
            <person name="Staats M."/>
            <person name="Valdes J.H."/>
            <person name="Van Kan J.A.L."/>
        </authorList>
    </citation>
    <scope>NUCLEOTIDE SEQUENCE [LARGE SCALE GENOMIC DNA]</scope>
    <source>
        <strain evidence="8 9">Bp0003</strain>
    </source>
</reference>
<evidence type="ECO:0000256" key="1">
    <source>
        <dbReference type="ARBA" id="ARBA00004141"/>
    </source>
</evidence>
<dbReference type="PRINTS" id="PR02001">
    <property type="entry name" value="GCR1CAMPR"/>
</dbReference>
<dbReference type="Proteomes" id="UP000297910">
    <property type="component" value="Unassembled WGS sequence"/>
</dbReference>
<dbReference type="GO" id="GO:0007189">
    <property type="term" value="P:adenylate cyclase-activating G protein-coupled receptor signaling pathway"/>
    <property type="evidence" value="ECO:0007669"/>
    <property type="project" value="TreeGrafter"/>
</dbReference>